<evidence type="ECO:0000256" key="1">
    <source>
        <dbReference type="SAM" id="MobiDB-lite"/>
    </source>
</evidence>
<evidence type="ECO:0000313" key="3">
    <source>
        <dbReference type="Proteomes" id="UP000287651"/>
    </source>
</evidence>
<protein>
    <submittedName>
        <fullName evidence="2">Uncharacterized protein</fullName>
    </submittedName>
</protein>
<feature type="compositionally biased region" description="Basic and acidic residues" evidence="1">
    <location>
        <begin position="74"/>
        <end position="90"/>
    </location>
</feature>
<comment type="caution">
    <text evidence="2">The sequence shown here is derived from an EMBL/GenBank/DDBJ whole genome shotgun (WGS) entry which is preliminary data.</text>
</comment>
<name>A0A427B058_ENSVE</name>
<feature type="region of interest" description="Disordered" evidence="1">
    <location>
        <begin position="74"/>
        <end position="104"/>
    </location>
</feature>
<reference evidence="2 3" key="1">
    <citation type="journal article" date="2014" name="Agronomy (Basel)">
        <title>A Draft Genome Sequence for Ensete ventricosum, the Drought-Tolerant Tree Against Hunger.</title>
        <authorList>
            <person name="Harrison J."/>
            <person name="Moore K.A."/>
            <person name="Paszkiewicz K."/>
            <person name="Jones T."/>
            <person name="Grant M."/>
            <person name="Ambacheew D."/>
            <person name="Muzemil S."/>
            <person name="Studholme D.J."/>
        </authorList>
    </citation>
    <scope>NUCLEOTIDE SEQUENCE [LARGE SCALE GENOMIC DNA]</scope>
</reference>
<proteinExistence type="predicted"/>
<gene>
    <name evidence="2" type="ORF">B296_00011870</name>
</gene>
<sequence>MIEATEEFDCSSAHIRLRELAKSEDKAESTNVTIKEAKENIINTSPATGWRRPYMKVTICPSIDQGELLREYRGVEVDTRKGRESDDKSKRAQPPKSKTLVKKEVDSEECHNVVEANLPIMKKGTRC</sequence>
<evidence type="ECO:0000313" key="2">
    <source>
        <dbReference type="EMBL" id="RRT81912.1"/>
    </source>
</evidence>
<dbReference type="EMBL" id="AMZH03000797">
    <property type="protein sequence ID" value="RRT81912.1"/>
    <property type="molecule type" value="Genomic_DNA"/>
</dbReference>
<organism evidence="2 3">
    <name type="scientific">Ensete ventricosum</name>
    <name type="common">Abyssinian banana</name>
    <name type="synonym">Musa ensete</name>
    <dbReference type="NCBI Taxonomy" id="4639"/>
    <lineage>
        <taxon>Eukaryota</taxon>
        <taxon>Viridiplantae</taxon>
        <taxon>Streptophyta</taxon>
        <taxon>Embryophyta</taxon>
        <taxon>Tracheophyta</taxon>
        <taxon>Spermatophyta</taxon>
        <taxon>Magnoliopsida</taxon>
        <taxon>Liliopsida</taxon>
        <taxon>Zingiberales</taxon>
        <taxon>Musaceae</taxon>
        <taxon>Ensete</taxon>
    </lineage>
</organism>
<accession>A0A427B058</accession>
<dbReference type="Proteomes" id="UP000287651">
    <property type="component" value="Unassembled WGS sequence"/>
</dbReference>
<dbReference type="AlphaFoldDB" id="A0A427B058"/>